<proteinExistence type="predicted"/>
<dbReference type="RefSeq" id="WP_353892415.1">
    <property type="nucleotide sequence ID" value="NZ_CP159485.1"/>
</dbReference>
<dbReference type="EMBL" id="CP159485">
    <property type="protein sequence ID" value="XCI27838.1"/>
    <property type="molecule type" value="Genomic_DNA"/>
</dbReference>
<name>A0AAU8HQM4_9FIRM</name>
<reference evidence="1" key="2">
    <citation type="submission" date="2024-06" db="EMBL/GenBank/DDBJ databases">
        <authorList>
            <person name="Petrova K.O."/>
            <person name="Toshchakov S.V."/>
            <person name="Boltjanskaja Y.V."/>
            <person name="Kevbrin V.V."/>
        </authorList>
    </citation>
    <scope>NUCLEOTIDE SEQUENCE</scope>
    <source>
        <strain evidence="1">Z-710</strain>
    </source>
</reference>
<organism evidence="1">
    <name type="scientific">Proteinivorax hydrogeniformans</name>
    <dbReference type="NCBI Taxonomy" id="1826727"/>
    <lineage>
        <taxon>Bacteria</taxon>
        <taxon>Bacillati</taxon>
        <taxon>Bacillota</taxon>
        <taxon>Clostridia</taxon>
        <taxon>Eubacteriales</taxon>
        <taxon>Proteinivoracaceae</taxon>
        <taxon>Proteinivorax</taxon>
    </lineage>
</organism>
<gene>
    <name evidence="1" type="ORF">PRVXH_001762</name>
</gene>
<protein>
    <submittedName>
        <fullName evidence="1">Uncharacterized protein</fullName>
    </submittedName>
</protein>
<reference evidence="1" key="1">
    <citation type="journal article" date="2018" name="Antonie Van Leeuwenhoek">
        <title>Proteinivorax hydrogeniformans sp. nov., an anaerobic, haloalkaliphilic bacterium fermenting proteinaceous compounds with high hydrogen production.</title>
        <authorList>
            <person name="Boltyanskaya Y."/>
            <person name="Detkova E."/>
            <person name="Pimenov N."/>
            <person name="Kevbrin V."/>
        </authorList>
    </citation>
    <scope>NUCLEOTIDE SEQUENCE</scope>
    <source>
        <strain evidence="1">Z-710</strain>
    </source>
</reference>
<sequence>MMKSCSCCLCPEGLEPLLDRKVKVATKCGDITGILRAFGETFLEVEEDDFKTVLTVIQCEKVCYIRQI</sequence>
<dbReference type="AlphaFoldDB" id="A0AAU8HQM4"/>
<accession>A0AAU8HQM4</accession>
<evidence type="ECO:0000313" key="1">
    <source>
        <dbReference type="EMBL" id="XCI27838.1"/>
    </source>
</evidence>